<evidence type="ECO:0000256" key="2">
    <source>
        <dbReference type="ARBA" id="ARBA00022842"/>
    </source>
</evidence>
<dbReference type="GO" id="GO:0042811">
    <property type="term" value="P:pheromone biosynthetic process"/>
    <property type="evidence" value="ECO:0007669"/>
    <property type="project" value="UniProtKB-ARBA"/>
</dbReference>
<dbReference type="Proteomes" id="UP001196413">
    <property type="component" value="Unassembled WGS sequence"/>
</dbReference>
<dbReference type="InterPro" id="IPR000092">
    <property type="entry name" value="Polyprenyl_synt"/>
</dbReference>
<accession>A0AAD5ND76</accession>
<comment type="caution">
    <text evidence="3">The sequence shown here is derived from an EMBL/GenBank/DDBJ whole genome shotgun (WGS) entry which is preliminary data.</text>
</comment>
<reference evidence="3" key="1">
    <citation type="submission" date="2021-06" db="EMBL/GenBank/DDBJ databases">
        <title>Parelaphostrongylus tenuis whole genome reference sequence.</title>
        <authorList>
            <person name="Garwood T.J."/>
            <person name="Larsen P.A."/>
            <person name="Fountain-Jones N.M."/>
            <person name="Garbe J.R."/>
            <person name="Macchietto M.G."/>
            <person name="Kania S.A."/>
            <person name="Gerhold R.W."/>
            <person name="Richards J.E."/>
            <person name="Wolf T.M."/>
        </authorList>
    </citation>
    <scope>NUCLEOTIDE SEQUENCE</scope>
    <source>
        <strain evidence="3">MNPRO001-30</strain>
        <tissue evidence="3">Meninges</tissue>
    </source>
</reference>
<dbReference type="PANTHER" id="PTHR12001:SF44">
    <property type="entry name" value="GERANYLGERANYL PYROPHOSPHATE SYNTHASE"/>
    <property type="match status" value="1"/>
</dbReference>
<proteinExistence type="predicted"/>
<keyword evidence="4" id="KW-1185">Reference proteome</keyword>
<dbReference type="EMBL" id="JAHQIW010005109">
    <property type="protein sequence ID" value="KAJ1364949.1"/>
    <property type="molecule type" value="Genomic_DNA"/>
</dbReference>
<evidence type="ECO:0000313" key="4">
    <source>
        <dbReference type="Proteomes" id="UP001196413"/>
    </source>
</evidence>
<gene>
    <name evidence="3" type="ORF">KIN20_025146</name>
</gene>
<dbReference type="SUPFAM" id="SSF48576">
    <property type="entry name" value="Terpenoid synthases"/>
    <property type="match status" value="1"/>
</dbReference>
<dbReference type="Pfam" id="PF00348">
    <property type="entry name" value="polyprenyl_synt"/>
    <property type="match status" value="1"/>
</dbReference>
<dbReference type="AlphaFoldDB" id="A0AAD5ND76"/>
<dbReference type="Gene3D" id="1.10.600.10">
    <property type="entry name" value="Farnesyl Diphosphate Synthase"/>
    <property type="match status" value="1"/>
</dbReference>
<sequence length="103" mass="11783">MAKQKSFAEDLTEGKFSFPIIHAIRSSPTSLNDDPVLNILRQRTKDTEVKKYCIKLLNDRHSFEYTITRLRSISSEIREEIKALGGNSKLDEVMDLLEQGIIS</sequence>
<name>A0AAD5ND76_PARTN</name>
<dbReference type="PANTHER" id="PTHR12001">
    <property type="entry name" value="GERANYLGERANYL PYROPHOSPHATE SYNTHASE"/>
    <property type="match status" value="1"/>
</dbReference>
<keyword evidence="1" id="KW-0479">Metal-binding</keyword>
<dbReference type="InterPro" id="IPR008949">
    <property type="entry name" value="Isoprenoid_synthase_dom_sf"/>
</dbReference>
<dbReference type="GO" id="GO:0008299">
    <property type="term" value="P:isoprenoid biosynthetic process"/>
    <property type="evidence" value="ECO:0007669"/>
    <property type="project" value="InterPro"/>
</dbReference>
<evidence type="ECO:0000313" key="3">
    <source>
        <dbReference type="EMBL" id="KAJ1364949.1"/>
    </source>
</evidence>
<dbReference type="GO" id="GO:0046872">
    <property type="term" value="F:metal ion binding"/>
    <property type="evidence" value="ECO:0007669"/>
    <property type="project" value="UniProtKB-KW"/>
</dbReference>
<organism evidence="3 4">
    <name type="scientific">Parelaphostrongylus tenuis</name>
    <name type="common">Meningeal worm</name>
    <dbReference type="NCBI Taxonomy" id="148309"/>
    <lineage>
        <taxon>Eukaryota</taxon>
        <taxon>Metazoa</taxon>
        <taxon>Ecdysozoa</taxon>
        <taxon>Nematoda</taxon>
        <taxon>Chromadorea</taxon>
        <taxon>Rhabditida</taxon>
        <taxon>Rhabditina</taxon>
        <taxon>Rhabditomorpha</taxon>
        <taxon>Strongyloidea</taxon>
        <taxon>Metastrongylidae</taxon>
        <taxon>Parelaphostrongylus</taxon>
    </lineage>
</organism>
<evidence type="ECO:0000256" key="1">
    <source>
        <dbReference type="ARBA" id="ARBA00022723"/>
    </source>
</evidence>
<keyword evidence="2" id="KW-0460">Magnesium</keyword>
<protein>
    <submittedName>
        <fullName evidence="3">Uncharacterized protein</fullName>
    </submittedName>
</protein>
<dbReference type="GO" id="GO:0004659">
    <property type="term" value="F:prenyltransferase activity"/>
    <property type="evidence" value="ECO:0007669"/>
    <property type="project" value="InterPro"/>
</dbReference>